<organism evidence="1 2">
    <name type="scientific">Cryobacterium zhongshanensis</name>
    <dbReference type="NCBI Taxonomy" id="2928153"/>
    <lineage>
        <taxon>Bacteria</taxon>
        <taxon>Bacillati</taxon>
        <taxon>Actinomycetota</taxon>
        <taxon>Actinomycetes</taxon>
        <taxon>Micrococcales</taxon>
        <taxon>Microbacteriaceae</taxon>
        <taxon>Cryobacterium</taxon>
    </lineage>
</organism>
<dbReference type="Gene3D" id="1.20.1270.360">
    <property type="match status" value="1"/>
</dbReference>
<dbReference type="PANTHER" id="PTHR37310:SF1">
    <property type="entry name" value="CYTOPLASMIC PROTEIN"/>
    <property type="match status" value="1"/>
</dbReference>
<dbReference type="AlphaFoldDB" id="A0AA41QUL8"/>
<sequence length="133" mass="13740">MSGAGYDGGFSAGEFNTIAARTAACVAACDALIAASEDCADACLAESGDGDVTACFLADLDCIEICASTSRVLSWHTRTDGPTAASMLDTCMEASRASSAACERMLQHRPDWTSCAPECRRVTDACAEVLALL</sequence>
<gene>
    <name evidence="1" type="ORF">MQH31_05580</name>
</gene>
<dbReference type="PANTHER" id="PTHR37310">
    <property type="entry name" value="CYTOPLASMIC PROTEIN-RELATED"/>
    <property type="match status" value="1"/>
</dbReference>
<dbReference type="Pfam" id="PF03860">
    <property type="entry name" value="Csp"/>
    <property type="match status" value="1"/>
</dbReference>
<protein>
    <submittedName>
        <fullName evidence="1">Four-helix bundle copper-binding protein</fullName>
    </submittedName>
</protein>
<dbReference type="EMBL" id="JALGAR010000001">
    <property type="protein sequence ID" value="MCI4657282.1"/>
    <property type="molecule type" value="Genomic_DNA"/>
</dbReference>
<evidence type="ECO:0000313" key="2">
    <source>
        <dbReference type="Proteomes" id="UP001165341"/>
    </source>
</evidence>
<proteinExistence type="predicted"/>
<name>A0AA41QUL8_9MICO</name>
<keyword evidence="2" id="KW-1185">Reference proteome</keyword>
<dbReference type="InterPro" id="IPR005560">
    <property type="entry name" value="Csp_YhjQ"/>
</dbReference>
<accession>A0AA41QUL8</accession>
<evidence type="ECO:0000313" key="1">
    <source>
        <dbReference type="EMBL" id="MCI4657282.1"/>
    </source>
</evidence>
<dbReference type="RefSeq" id="WP_243011241.1">
    <property type="nucleotide sequence ID" value="NZ_JALGAR010000001.1"/>
</dbReference>
<dbReference type="Proteomes" id="UP001165341">
    <property type="component" value="Unassembled WGS sequence"/>
</dbReference>
<comment type="caution">
    <text evidence="1">The sequence shown here is derived from an EMBL/GenBank/DDBJ whole genome shotgun (WGS) entry which is preliminary data.</text>
</comment>
<reference evidence="1" key="1">
    <citation type="submission" date="2022-03" db="EMBL/GenBank/DDBJ databases">
        <title>Cryobacterium sp. nov. strain ZS14-85, isolated from Antarctic soil.</title>
        <authorList>
            <person name="Li J."/>
            <person name="Niu G."/>
        </authorList>
    </citation>
    <scope>NUCLEOTIDE SEQUENCE</scope>
    <source>
        <strain evidence="1">ZS14-85</strain>
    </source>
</reference>